<accession>A0A078BA69</accession>
<reference evidence="1 2" key="1">
    <citation type="submission" date="2014-06" db="EMBL/GenBank/DDBJ databases">
        <authorList>
            <person name="Swart Estienne"/>
        </authorList>
    </citation>
    <scope>NUCLEOTIDE SEQUENCE [LARGE SCALE GENOMIC DNA]</scope>
    <source>
        <strain evidence="1 2">130c</strain>
    </source>
</reference>
<sequence length="223" mass="25746">MQLEILQLKNLAKYAFVIIGPANYGWNEDGTYYIDNYTASNAYDLSIFESYYCPDDLDFILSGTSASASIWYYQIAIERCGSARDKRNITCSNKDEIERALDQLELQIVLINQIPNINDFSDNPIQNYIKLIYGQCSSLSSQSYDMKISQNYMVSSDSWLSNVFAQQNHSYQSVREDHYYAGRNQWPQPLSFYFYFDDVAGTTIRTTYSLADAFCKKKANQKI</sequence>
<dbReference type="Proteomes" id="UP000039865">
    <property type="component" value="Unassembled WGS sequence"/>
</dbReference>
<evidence type="ECO:0000313" key="1">
    <source>
        <dbReference type="EMBL" id="CDW91405.1"/>
    </source>
</evidence>
<proteinExistence type="predicted"/>
<evidence type="ECO:0000313" key="2">
    <source>
        <dbReference type="Proteomes" id="UP000039865"/>
    </source>
</evidence>
<organism evidence="1 2">
    <name type="scientific">Stylonychia lemnae</name>
    <name type="common">Ciliate</name>
    <dbReference type="NCBI Taxonomy" id="5949"/>
    <lineage>
        <taxon>Eukaryota</taxon>
        <taxon>Sar</taxon>
        <taxon>Alveolata</taxon>
        <taxon>Ciliophora</taxon>
        <taxon>Intramacronucleata</taxon>
        <taxon>Spirotrichea</taxon>
        <taxon>Stichotrichia</taxon>
        <taxon>Sporadotrichida</taxon>
        <taxon>Oxytrichidae</taxon>
        <taxon>Stylonychinae</taxon>
        <taxon>Stylonychia</taxon>
    </lineage>
</organism>
<dbReference type="EMBL" id="CCKQ01019390">
    <property type="protein sequence ID" value="CDW91405.1"/>
    <property type="molecule type" value="Genomic_DNA"/>
</dbReference>
<dbReference type="OrthoDB" id="298603at2759"/>
<protein>
    <submittedName>
        <fullName evidence="1">Uncharacterized protein</fullName>
    </submittedName>
</protein>
<gene>
    <name evidence="1" type="primary">Contig5170.g5539</name>
    <name evidence="1" type="ORF">STYLEM_20560</name>
</gene>
<dbReference type="InParanoid" id="A0A078BA69"/>
<keyword evidence="2" id="KW-1185">Reference proteome</keyword>
<dbReference type="AlphaFoldDB" id="A0A078BA69"/>
<name>A0A078BA69_STYLE</name>